<organism evidence="1">
    <name type="scientific">marine sediment metagenome</name>
    <dbReference type="NCBI Taxonomy" id="412755"/>
    <lineage>
        <taxon>unclassified sequences</taxon>
        <taxon>metagenomes</taxon>
        <taxon>ecological metagenomes</taxon>
    </lineage>
</organism>
<gene>
    <name evidence="1" type="ORF">S01H4_49936</name>
</gene>
<evidence type="ECO:0000313" key="1">
    <source>
        <dbReference type="EMBL" id="GAG90099.1"/>
    </source>
</evidence>
<name>X1B2V9_9ZZZZ</name>
<dbReference type="AlphaFoldDB" id="X1B2V9"/>
<dbReference type="EMBL" id="BART01028300">
    <property type="protein sequence ID" value="GAG90099.1"/>
    <property type="molecule type" value="Genomic_DNA"/>
</dbReference>
<feature type="non-terminal residue" evidence="1">
    <location>
        <position position="1"/>
    </location>
</feature>
<proteinExistence type="predicted"/>
<protein>
    <submittedName>
        <fullName evidence="1">Uncharacterized protein</fullName>
    </submittedName>
</protein>
<accession>X1B2V9</accession>
<sequence>TVWSSTLSSIVIITHSSLVVKDKMAMFIYFTKAKREVDN</sequence>
<comment type="caution">
    <text evidence="1">The sequence shown here is derived from an EMBL/GenBank/DDBJ whole genome shotgun (WGS) entry which is preliminary data.</text>
</comment>
<reference evidence="1" key="1">
    <citation type="journal article" date="2014" name="Front. Microbiol.">
        <title>High frequency of phylogenetically diverse reductive dehalogenase-homologous genes in deep subseafloor sedimentary metagenomes.</title>
        <authorList>
            <person name="Kawai M."/>
            <person name="Futagami T."/>
            <person name="Toyoda A."/>
            <person name="Takaki Y."/>
            <person name="Nishi S."/>
            <person name="Hori S."/>
            <person name="Arai W."/>
            <person name="Tsubouchi T."/>
            <person name="Morono Y."/>
            <person name="Uchiyama I."/>
            <person name="Ito T."/>
            <person name="Fujiyama A."/>
            <person name="Inagaki F."/>
            <person name="Takami H."/>
        </authorList>
    </citation>
    <scope>NUCLEOTIDE SEQUENCE</scope>
    <source>
        <strain evidence="1">Expedition CK06-06</strain>
    </source>
</reference>